<evidence type="ECO:0000259" key="6">
    <source>
        <dbReference type="PROSITE" id="PS50011"/>
    </source>
</evidence>
<dbReference type="OrthoDB" id="111294at2"/>
<dbReference type="GO" id="GO:0004713">
    <property type="term" value="F:protein tyrosine kinase activity"/>
    <property type="evidence" value="ECO:0007669"/>
    <property type="project" value="InterPro"/>
</dbReference>
<dbReference type="PANTHER" id="PTHR43289">
    <property type="entry name" value="MITOGEN-ACTIVATED PROTEIN KINASE KINASE KINASE 20-RELATED"/>
    <property type="match status" value="1"/>
</dbReference>
<dbReference type="InterPro" id="IPR011009">
    <property type="entry name" value="Kinase-like_dom_sf"/>
</dbReference>
<dbReference type="InterPro" id="IPR008266">
    <property type="entry name" value="Tyr_kinase_AS"/>
</dbReference>
<dbReference type="Gene3D" id="1.10.510.10">
    <property type="entry name" value="Transferase(Phosphotransferase) domain 1"/>
    <property type="match status" value="1"/>
</dbReference>
<reference evidence="8" key="2">
    <citation type="submission" date="2016-04" db="EMBL/GenBank/DDBJ databases">
        <title>First Complete Genome Sequence of a Subdivision 6 Acidobacterium.</title>
        <authorList>
            <person name="Huang S."/>
            <person name="Vieira S."/>
            <person name="Bunk B."/>
            <person name="Riedel T."/>
            <person name="Sproeer C."/>
            <person name="Overmann J."/>
        </authorList>
    </citation>
    <scope>NUCLEOTIDE SEQUENCE [LARGE SCALE GENOMIC DNA]</scope>
    <source>
        <strain evidence="8">DSM 100886 HEG_-6_39</strain>
    </source>
</reference>
<dbReference type="Proteomes" id="UP000076079">
    <property type="component" value="Chromosome"/>
</dbReference>
<dbReference type="Gene3D" id="3.30.200.20">
    <property type="entry name" value="Phosphorylase Kinase, domain 1"/>
    <property type="match status" value="1"/>
</dbReference>
<dbReference type="SMART" id="SM00219">
    <property type="entry name" value="TyrKc"/>
    <property type="match status" value="1"/>
</dbReference>
<name>A0A143PRX6_LUTPR</name>
<dbReference type="PROSITE" id="PS00109">
    <property type="entry name" value="PROTEIN_KINASE_TYR"/>
    <property type="match status" value="1"/>
</dbReference>
<dbReference type="InterPro" id="IPR017441">
    <property type="entry name" value="Protein_kinase_ATP_BS"/>
</dbReference>
<dbReference type="EMBL" id="CP015136">
    <property type="protein sequence ID" value="AMY11151.1"/>
    <property type="molecule type" value="Genomic_DNA"/>
</dbReference>
<keyword evidence="8" id="KW-1185">Reference proteome</keyword>
<dbReference type="PROSITE" id="PS00107">
    <property type="entry name" value="PROTEIN_KINASE_ATP"/>
    <property type="match status" value="1"/>
</dbReference>
<dbReference type="SUPFAM" id="SSF56112">
    <property type="entry name" value="Protein kinase-like (PK-like)"/>
    <property type="match status" value="1"/>
</dbReference>
<dbReference type="InterPro" id="IPR000719">
    <property type="entry name" value="Prot_kinase_dom"/>
</dbReference>
<protein>
    <submittedName>
        <fullName evidence="7">Serine/threonine-protein kinase PrkC</fullName>
        <ecNumber evidence="7">2.7.11.1</ecNumber>
    </submittedName>
</protein>
<dbReference type="CDD" id="cd14014">
    <property type="entry name" value="STKc_PknB_like"/>
    <property type="match status" value="1"/>
</dbReference>
<dbReference type="InterPro" id="IPR020635">
    <property type="entry name" value="Tyr_kinase_cat_dom"/>
</dbReference>
<feature type="binding site" evidence="5">
    <location>
        <position position="40"/>
    </location>
    <ligand>
        <name>ATP</name>
        <dbReference type="ChEBI" id="CHEBI:30616"/>
    </ligand>
</feature>
<evidence type="ECO:0000256" key="5">
    <source>
        <dbReference type="PROSITE-ProRule" id="PRU10141"/>
    </source>
</evidence>
<proteinExistence type="predicted"/>
<reference evidence="7 8" key="1">
    <citation type="journal article" date="2016" name="Genome Announc.">
        <title>First Complete Genome Sequence of a Subdivision 6 Acidobacterium Strain.</title>
        <authorList>
            <person name="Huang S."/>
            <person name="Vieira S."/>
            <person name="Bunk B."/>
            <person name="Riedel T."/>
            <person name="Sproer C."/>
            <person name="Overmann J."/>
        </authorList>
    </citation>
    <scope>NUCLEOTIDE SEQUENCE [LARGE SCALE GENOMIC DNA]</scope>
    <source>
        <strain evidence="8">DSM 100886 HEG_-6_39</strain>
    </source>
</reference>
<dbReference type="GO" id="GO:0005524">
    <property type="term" value="F:ATP binding"/>
    <property type="evidence" value="ECO:0007669"/>
    <property type="project" value="UniProtKB-UniRule"/>
</dbReference>
<dbReference type="EC" id="2.7.11.1" evidence="7"/>
<sequence length="331" mass="36351">MLFKGQTLGKYRILSPLGSGGFGTVYLARDTWLDKQVAIKVPHRQGLDFSELLREPRLLASVNHPNIVAITTADKQDDIFFIVMEYVAGETLESVLEREGALDLPRALDYTVQIGNAVDHAHKQGVIHRDLRPANVLVSENGMLKVADFGTSRFLEIAAHGTTVIGSPAFMAPEQFQGKAVFASDLYSVGITMYQMLTGELPYEPPPPSALHKLLTGELVTPPRSRNPAIPRRLNDIVMKALAPQITDRYTRASDLLDDLLAAKSVILGTPGPRAIADLGLDDASRAARSNAPPLPRAVKYQDREAARNCWHCRRPLHNLATKCPFCGENQ</sequence>
<evidence type="ECO:0000256" key="2">
    <source>
        <dbReference type="ARBA" id="ARBA00022741"/>
    </source>
</evidence>
<gene>
    <name evidence="7" type="primary">prkC_36</name>
    <name evidence="7" type="ORF">LuPra_04398</name>
</gene>
<dbReference type="RefSeq" id="WP_110172724.1">
    <property type="nucleotide sequence ID" value="NZ_CP015136.1"/>
</dbReference>
<organism evidence="7 8">
    <name type="scientific">Luteitalea pratensis</name>
    <dbReference type="NCBI Taxonomy" id="1855912"/>
    <lineage>
        <taxon>Bacteria</taxon>
        <taxon>Pseudomonadati</taxon>
        <taxon>Acidobacteriota</taxon>
        <taxon>Vicinamibacteria</taxon>
        <taxon>Vicinamibacterales</taxon>
        <taxon>Vicinamibacteraceae</taxon>
        <taxon>Luteitalea</taxon>
    </lineage>
</organism>
<feature type="domain" description="Protein kinase" evidence="6">
    <location>
        <begin position="11"/>
        <end position="261"/>
    </location>
</feature>
<dbReference type="PROSITE" id="PS50011">
    <property type="entry name" value="PROTEIN_KINASE_DOM"/>
    <property type="match status" value="1"/>
</dbReference>
<dbReference type="KEGG" id="abac:LuPra_04398"/>
<dbReference type="Pfam" id="PF00069">
    <property type="entry name" value="Pkinase"/>
    <property type="match status" value="1"/>
</dbReference>
<evidence type="ECO:0000256" key="3">
    <source>
        <dbReference type="ARBA" id="ARBA00022777"/>
    </source>
</evidence>
<keyword evidence="1 7" id="KW-0808">Transferase</keyword>
<keyword evidence="2 5" id="KW-0547">Nucleotide-binding</keyword>
<evidence type="ECO:0000313" key="7">
    <source>
        <dbReference type="EMBL" id="AMY11151.1"/>
    </source>
</evidence>
<dbReference type="GO" id="GO:0004674">
    <property type="term" value="F:protein serine/threonine kinase activity"/>
    <property type="evidence" value="ECO:0007669"/>
    <property type="project" value="UniProtKB-EC"/>
</dbReference>
<evidence type="ECO:0000256" key="4">
    <source>
        <dbReference type="ARBA" id="ARBA00022840"/>
    </source>
</evidence>
<dbReference type="STRING" id="1855912.LuPra_04398"/>
<accession>A0A143PRX6</accession>
<evidence type="ECO:0000313" key="8">
    <source>
        <dbReference type="Proteomes" id="UP000076079"/>
    </source>
</evidence>
<dbReference type="AlphaFoldDB" id="A0A143PRX6"/>
<evidence type="ECO:0000256" key="1">
    <source>
        <dbReference type="ARBA" id="ARBA00022679"/>
    </source>
</evidence>
<dbReference type="PANTHER" id="PTHR43289:SF6">
    <property type="entry name" value="SERINE_THREONINE-PROTEIN KINASE NEKL-3"/>
    <property type="match status" value="1"/>
</dbReference>
<keyword evidence="3 7" id="KW-0418">Kinase</keyword>
<keyword evidence="4 5" id="KW-0067">ATP-binding</keyword>